<dbReference type="Pfam" id="PF17172">
    <property type="entry name" value="GST_N_4"/>
    <property type="match status" value="1"/>
</dbReference>
<keyword evidence="4" id="KW-1185">Reference proteome</keyword>
<dbReference type="PANTHER" id="PTHR12289">
    <property type="entry name" value="METAXIN RELATED"/>
    <property type="match status" value="1"/>
</dbReference>
<name>A0A8S9Z8W2_9BILA</name>
<dbReference type="PANTHER" id="PTHR12289:SF41">
    <property type="entry name" value="FAILED AXON CONNECTIONS-RELATED"/>
    <property type="match status" value="1"/>
</dbReference>
<dbReference type="CDD" id="cd03054">
    <property type="entry name" value="GST_N_Metaxin"/>
    <property type="match status" value="1"/>
</dbReference>
<comment type="caution">
    <text evidence="3">The sequence shown here is derived from an EMBL/GenBank/DDBJ whole genome shotgun (WGS) entry which is preliminary data.</text>
</comment>
<dbReference type="OrthoDB" id="5905076at2759"/>
<keyword evidence="1" id="KW-0732">Signal</keyword>
<dbReference type="EMBL" id="JABEBT010000171">
    <property type="protein sequence ID" value="KAF7626955.1"/>
    <property type="molecule type" value="Genomic_DNA"/>
</dbReference>
<feature type="chain" id="PRO_5035756375" description="Thioredoxin-like fold domain-containing protein" evidence="1">
    <location>
        <begin position="19"/>
        <end position="275"/>
    </location>
</feature>
<dbReference type="GO" id="GO:0005737">
    <property type="term" value="C:cytoplasm"/>
    <property type="evidence" value="ECO:0007669"/>
    <property type="project" value="TreeGrafter"/>
</dbReference>
<sequence>MLIVYCFYFLVFSTCVLGSLLNLPLNFNENQSTSQRKDKEIEEVKDERISLIVQNWKLNVIYLIQPPRTSMIPNYAYSSLFLETFLRMNNKNVQVISNQYFLGSPKGTVPFIQYNGGYISGAENIIKHLFTCKSKDSAEIKILMEIIKGLHLLLLNDRITRDEEGNGGLDWMKEDESVYRYLTANDPTNFVEIRILNNEYIFVNKKENWDEYFNSINDINKRNIFLKNKVGGKEDKNLKEFQQGMNEFIKKNIEENVKKFEKKIFIYLNKTGFNV</sequence>
<feature type="signal peptide" evidence="1">
    <location>
        <begin position="1"/>
        <end position="18"/>
    </location>
</feature>
<evidence type="ECO:0000313" key="3">
    <source>
        <dbReference type="EMBL" id="KAF7626955.1"/>
    </source>
</evidence>
<dbReference type="InterPro" id="IPR050931">
    <property type="entry name" value="Mito_Protein_Transport_Metaxin"/>
</dbReference>
<dbReference type="InterPro" id="IPR012336">
    <property type="entry name" value="Thioredoxin-like_fold"/>
</dbReference>
<protein>
    <recommendedName>
        <fullName evidence="2">Thioredoxin-like fold domain-containing protein</fullName>
    </recommendedName>
</protein>
<evidence type="ECO:0000313" key="4">
    <source>
        <dbReference type="Proteomes" id="UP000605970"/>
    </source>
</evidence>
<reference evidence="3" key="1">
    <citation type="journal article" date="2020" name="Ecol. Evol.">
        <title>Genome structure and content of the rice root-knot nematode (Meloidogyne graminicola).</title>
        <authorList>
            <person name="Phan N.T."/>
            <person name="Danchin E.G.J."/>
            <person name="Klopp C."/>
            <person name="Perfus-Barbeoch L."/>
            <person name="Kozlowski D.K."/>
            <person name="Koutsovoulos G.D."/>
            <person name="Lopez-Roques C."/>
            <person name="Bouchez O."/>
            <person name="Zahm M."/>
            <person name="Besnard G."/>
            <person name="Bellafiore S."/>
        </authorList>
    </citation>
    <scope>NUCLEOTIDE SEQUENCE</scope>
    <source>
        <strain evidence="3">VN-18</strain>
    </source>
</reference>
<accession>A0A8S9Z8W2</accession>
<proteinExistence type="predicted"/>
<evidence type="ECO:0000256" key="1">
    <source>
        <dbReference type="SAM" id="SignalP"/>
    </source>
</evidence>
<feature type="non-terminal residue" evidence="3">
    <location>
        <position position="1"/>
    </location>
</feature>
<dbReference type="AlphaFoldDB" id="A0A8S9Z8W2"/>
<evidence type="ECO:0000259" key="2">
    <source>
        <dbReference type="Pfam" id="PF17172"/>
    </source>
</evidence>
<feature type="domain" description="Thioredoxin-like fold" evidence="2">
    <location>
        <begin position="79"/>
        <end position="131"/>
    </location>
</feature>
<gene>
    <name evidence="3" type="ORF">Mgra_00009654</name>
</gene>
<dbReference type="Proteomes" id="UP000605970">
    <property type="component" value="Unassembled WGS sequence"/>
</dbReference>
<organism evidence="3 4">
    <name type="scientific">Meloidogyne graminicola</name>
    <dbReference type="NCBI Taxonomy" id="189291"/>
    <lineage>
        <taxon>Eukaryota</taxon>
        <taxon>Metazoa</taxon>
        <taxon>Ecdysozoa</taxon>
        <taxon>Nematoda</taxon>
        <taxon>Chromadorea</taxon>
        <taxon>Rhabditida</taxon>
        <taxon>Tylenchina</taxon>
        <taxon>Tylenchomorpha</taxon>
        <taxon>Tylenchoidea</taxon>
        <taxon>Meloidogynidae</taxon>
        <taxon>Meloidogyninae</taxon>
        <taxon>Meloidogyne</taxon>
    </lineage>
</organism>